<dbReference type="GO" id="GO:0050567">
    <property type="term" value="F:glutaminyl-tRNA synthase (glutamine-hydrolyzing) activity"/>
    <property type="evidence" value="ECO:0007669"/>
    <property type="project" value="TreeGrafter"/>
</dbReference>
<reference evidence="1" key="1">
    <citation type="journal article" date="2023" name="Mol. Ecol. Resour.">
        <title>Chromosome-level genome assembly of a triploid poplar Populus alba 'Berolinensis'.</title>
        <authorList>
            <person name="Chen S."/>
            <person name="Yu Y."/>
            <person name="Wang X."/>
            <person name="Wang S."/>
            <person name="Zhang T."/>
            <person name="Zhou Y."/>
            <person name="He R."/>
            <person name="Meng N."/>
            <person name="Wang Y."/>
            <person name="Liu W."/>
            <person name="Liu Z."/>
            <person name="Liu J."/>
            <person name="Guo Q."/>
            <person name="Huang H."/>
            <person name="Sederoff R.R."/>
            <person name="Wang G."/>
            <person name="Qu G."/>
            <person name="Chen S."/>
        </authorList>
    </citation>
    <scope>NUCLEOTIDE SEQUENCE</scope>
    <source>
        <strain evidence="1">SC-2020</strain>
    </source>
</reference>
<gene>
    <name evidence="1" type="ORF">NC653_029732</name>
</gene>
<name>A0AAD6M386_9ROSI</name>
<dbReference type="InterPro" id="IPR000120">
    <property type="entry name" value="Amidase"/>
</dbReference>
<comment type="caution">
    <text evidence="1">The sequence shown here is derived from an EMBL/GenBank/DDBJ whole genome shotgun (WGS) entry which is preliminary data.</text>
</comment>
<dbReference type="EMBL" id="JAQIZT010000012">
    <property type="protein sequence ID" value="KAJ6977922.1"/>
    <property type="molecule type" value="Genomic_DNA"/>
</dbReference>
<dbReference type="PANTHER" id="PTHR11895:SF73">
    <property type="entry name" value="AMIDASE FAMILY PROTEIN"/>
    <property type="match status" value="1"/>
</dbReference>
<dbReference type="AlphaFoldDB" id="A0AAD6M386"/>
<sequence length="258" mass="28841">MPFEERILVISHQGDVPLDDPFSVDIKRLTAGMEGCGCQVVHVLISKGVNVVPFKLNSPVGKDHDGERNTVDTEMLAHFDDTRQDDLYEEAQDQWPTELRHARVIPAVDYVQVGPWHDKANGCRAVLPWAFAIAVPTGFKSIASPPSEGTRRRTTIATGIYARPNHEHIALALAMASQSVTDHHKQHPPIDNLGPNDGIPDPPTLIITESFLIKIFCILTLLLCGSDEVPIISYYLIKFFNQSRSYYCGRAMKLQWMK</sequence>
<evidence type="ECO:0000313" key="1">
    <source>
        <dbReference type="EMBL" id="KAJ6977922.1"/>
    </source>
</evidence>
<proteinExistence type="predicted"/>
<keyword evidence="2" id="KW-1185">Reference proteome</keyword>
<evidence type="ECO:0000313" key="2">
    <source>
        <dbReference type="Proteomes" id="UP001164929"/>
    </source>
</evidence>
<dbReference type="Proteomes" id="UP001164929">
    <property type="component" value="Chromosome 12"/>
</dbReference>
<protein>
    <submittedName>
        <fullName evidence="1">Uncharacterized protein</fullName>
    </submittedName>
</protein>
<dbReference type="PANTHER" id="PTHR11895">
    <property type="entry name" value="TRANSAMIDASE"/>
    <property type="match status" value="1"/>
</dbReference>
<organism evidence="1 2">
    <name type="scientific">Populus alba x Populus x berolinensis</name>
    <dbReference type="NCBI Taxonomy" id="444605"/>
    <lineage>
        <taxon>Eukaryota</taxon>
        <taxon>Viridiplantae</taxon>
        <taxon>Streptophyta</taxon>
        <taxon>Embryophyta</taxon>
        <taxon>Tracheophyta</taxon>
        <taxon>Spermatophyta</taxon>
        <taxon>Magnoliopsida</taxon>
        <taxon>eudicotyledons</taxon>
        <taxon>Gunneridae</taxon>
        <taxon>Pentapetalae</taxon>
        <taxon>rosids</taxon>
        <taxon>fabids</taxon>
        <taxon>Malpighiales</taxon>
        <taxon>Salicaceae</taxon>
        <taxon>Saliceae</taxon>
        <taxon>Populus</taxon>
    </lineage>
</organism>
<accession>A0AAD6M386</accession>